<evidence type="ECO:0000256" key="5">
    <source>
        <dbReference type="PIRSR" id="PIRSR002583-1"/>
    </source>
</evidence>
<dbReference type="GO" id="GO:0051082">
    <property type="term" value="F:unfolded protein binding"/>
    <property type="evidence" value="ECO:0007669"/>
    <property type="project" value="InterPro"/>
</dbReference>
<evidence type="ECO:0000256" key="2">
    <source>
        <dbReference type="ARBA" id="ARBA00022741"/>
    </source>
</evidence>
<accession>A0A937FYL9</accession>
<sequence>MKSLFQVNLGGILKVLSDNLYSHKEVFVRELLQNAVDAIKARGHHEQFEAHIKVDYYDDDTNRGLVITDNGIGLTEDKVSEFLSKIGASSKSQQALEETRNDFIGQFGIGLLSCFMVSDEIVVHSKSAKADYMVKWVGNIEGTYQTETIANTDRETGTQVVLKLRNNIDFDQEKLVLLLNLYGQYLGIPIEVEVNSQHHTTIQGSFPWDNKAGSDHVLNFGREMFQENFSNFLYIRDSSGKTNGIAYIVPHPTHFGTTQSNRVYIKNMFITAHAQHLLPEWAFFVKVIINSENLSPTASREEIYHNDTYENVREDLGNAIKEYLIDLSKTSPQSLEHIIKVHGHALKYMSLSDPEFLSFIANWFSFSTTEGVLTLQEIKKRVQTAFYISDVDEFRQIVPIAKAQDKLVINAGYVYDTQILEALSHLDRDQQYQAIDTEYFGNILKSLNIEEFDRHKSRLDALQDYLLKFDCELEIRQFVPDNIPAIFHLSERKMMARDIEQIKKDSNDLWAGISSAVFEPSVSFRSKLFLNFNNSIVQKLLRKPQEKMERPLIETLYINAMLMGHYPLNQQELEAMNENLTYILDQSF</sequence>
<keyword evidence="7" id="KW-1185">Reference proteome</keyword>
<comment type="caution">
    <text evidence="6">The sequence shown here is derived from an EMBL/GenBank/DDBJ whole genome shotgun (WGS) entry which is preliminary data.</text>
</comment>
<dbReference type="Proteomes" id="UP000614216">
    <property type="component" value="Unassembled WGS sequence"/>
</dbReference>
<dbReference type="Gene3D" id="3.30.565.10">
    <property type="entry name" value="Histidine kinase-like ATPase, C-terminal domain"/>
    <property type="match status" value="1"/>
</dbReference>
<dbReference type="PIRSF" id="PIRSF002583">
    <property type="entry name" value="Hsp90"/>
    <property type="match status" value="1"/>
</dbReference>
<dbReference type="GO" id="GO:0140662">
    <property type="term" value="F:ATP-dependent protein folding chaperone"/>
    <property type="evidence" value="ECO:0007669"/>
    <property type="project" value="InterPro"/>
</dbReference>
<feature type="binding site" evidence="5">
    <location>
        <position position="34"/>
    </location>
    <ligand>
        <name>ATP</name>
        <dbReference type="ChEBI" id="CHEBI:30616"/>
    </ligand>
</feature>
<comment type="similarity">
    <text evidence="1">Belongs to the heat shock protein 90 family.</text>
</comment>
<evidence type="ECO:0000256" key="1">
    <source>
        <dbReference type="ARBA" id="ARBA00008239"/>
    </source>
</evidence>
<feature type="binding site" evidence="5">
    <location>
        <position position="30"/>
    </location>
    <ligand>
        <name>ATP</name>
        <dbReference type="ChEBI" id="CHEBI:30616"/>
    </ligand>
</feature>
<dbReference type="Pfam" id="PF00183">
    <property type="entry name" value="HSP90"/>
    <property type="match status" value="1"/>
</dbReference>
<organism evidence="6 7">
    <name type="scientific">Fulvivirga marina</name>
    <dbReference type="NCBI Taxonomy" id="2494733"/>
    <lineage>
        <taxon>Bacteria</taxon>
        <taxon>Pseudomonadati</taxon>
        <taxon>Bacteroidota</taxon>
        <taxon>Cytophagia</taxon>
        <taxon>Cytophagales</taxon>
        <taxon>Fulvivirgaceae</taxon>
        <taxon>Fulvivirga</taxon>
    </lineage>
</organism>
<feature type="binding site" evidence="5">
    <location>
        <position position="69"/>
    </location>
    <ligand>
        <name>ATP</name>
        <dbReference type="ChEBI" id="CHEBI:30616"/>
    </ligand>
</feature>
<dbReference type="GO" id="GO:0005524">
    <property type="term" value="F:ATP binding"/>
    <property type="evidence" value="ECO:0007669"/>
    <property type="project" value="UniProtKB-KW"/>
</dbReference>
<dbReference type="RefSeq" id="WP_202857944.1">
    <property type="nucleotide sequence ID" value="NZ_JAEUGD010000061.1"/>
</dbReference>
<keyword evidence="2 5" id="KW-0547">Nucleotide-binding</keyword>
<gene>
    <name evidence="6" type="ORF">JMN32_19000</name>
</gene>
<dbReference type="PRINTS" id="PR00775">
    <property type="entry name" value="HEATSHOCK90"/>
</dbReference>
<keyword evidence="3 5" id="KW-0067">ATP-binding</keyword>
<dbReference type="NCBIfam" id="NF010683">
    <property type="entry name" value="PRK14083.1"/>
    <property type="match status" value="1"/>
</dbReference>
<evidence type="ECO:0000256" key="3">
    <source>
        <dbReference type="ARBA" id="ARBA00022840"/>
    </source>
</evidence>
<dbReference type="SUPFAM" id="SSF54211">
    <property type="entry name" value="Ribosomal protein S5 domain 2-like"/>
    <property type="match status" value="1"/>
</dbReference>
<evidence type="ECO:0000313" key="7">
    <source>
        <dbReference type="Proteomes" id="UP000614216"/>
    </source>
</evidence>
<evidence type="ECO:0000313" key="6">
    <source>
        <dbReference type="EMBL" id="MBL6448409.1"/>
    </source>
</evidence>
<keyword evidence="4" id="KW-0143">Chaperone</keyword>
<reference evidence="6" key="1">
    <citation type="submission" date="2021-01" db="EMBL/GenBank/DDBJ databases">
        <title>Fulvivirga kasyanovii gen. nov., sp nov., a novel member of the phylum Bacteroidetes isolated from seawater in a mussel farm.</title>
        <authorList>
            <person name="Zhao L.-H."/>
            <person name="Wang Z.-J."/>
        </authorList>
    </citation>
    <scope>NUCLEOTIDE SEQUENCE</scope>
    <source>
        <strain evidence="6">29W222</strain>
    </source>
</reference>
<dbReference type="InterPro" id="IPR036890">
    <property type="entry name" value="HATPase_C_sf"/>
</dbReference>
<name>A0A937FYL9_9BACT</name>
<dbReference type="AlphaFoldDB" id="A0A937FYL9"/>
<dbReference type="InterPro" id="IPR001404">
    <property type="entry name" value="Hsp90_fam"/>
</dbReference>
<dbReference type="InterPro" id="IPR020568">
    <property type="entry name" value="Ribosomal_Su5_D2-typ_SF"/>
</dbReference>
<proteinExistence type="inferred from homology"/>
<protein>
    <submittedName>
        <fullName evidence="6">HSP90 family protein</fullName>
    </submittedName>
</protein>
<dbReference type="PANTHER" id="PTHR11528">
    <property type="entry name" value="HEAT SHOCK PROTEIN 90 FAMILY MEMBER"/>
    <property type="match status" value="1"/>
</dbReference>
<feature type="binding site" evidence="5">
    <location>
        <position position="158"/>
    </location>
    <ligand>
        <name>ATP</name>
        <dbReference type="ChEBI" id="CHEBI:30616"/>
    </ligand>
</feature>
<dbReference type="SUPFAM" id="SSF55874">
    <property type="entry name" value="ATPase domain of HSP90 chaperone/DNA topoisomerase II/histidine kinase"/>
    <property type="match status" value="1"/>
</dbReference>
<dbReference type="Pfam" id="PF13589">
    <property type="entry name" value="HATPase_c_3"/>
    <property type="match status" value="1"/>
</dbReference>
<dbReference type="GO" id="GO:0016887">
    <property type="term" value="F:ATP hydrolysis activity"/>
    <property type="evidence" value="ECO:0007669"/>
    <property type="project" value="InterPro"/>
</dbReference>
<dbReference type="Gene3D" id="3.30.230.80">
    <property type="match status" value="1"/>
</dbReference>
<evidence type="ECO:0000256" key="4">
    <source>
        <dbReference type="ARBA" id="ARBA00023186"/>
    </source>
</evidence>
<dbReference type="InterPro" id="IPR020575">
    <property type="entry name" value="Hsp90_N"/>
</dbReference>
<dbReference type="EMBL" id="JAEUGD010000061">
    <property type="protein sequence ID" value="MBL6448409.1"/>
    <property type="molecule type" value="Genomic_DNA"/>
</dbReference>